<dbReference type="Pfam" id="PF25298">
    <property type="entry name" value="Baculo_FP_2nd"/>
    <property type="match status" value="1"/>
</dbReference>
<dbReference type="InterPro" id="IPR057251">
    <property type="entry name" value="FP_C"/>
</dbReference>
<dbReference type="Proteomes" id="UP001549920">
    <property type="component" value="Unassembled WGS sequence"/>
</dbReference>
<dbReference type="InterPro" id="IPR013083">
    <property type="entry name" value="Znf_RING/FYVE/PHD"/>
</dbReference>
<feature type="domain" description="Zinc finger PHD-type" evidence="4">
    <location>
        <begin position="2"/>
        <end position="54"/>
    </location>
</feature>
<gene>
    <name evidence="5" type="ORF">ABMA27_011395</name>
</gene>
<dbReference type="SUPFAM" id="SSF57903">
    <property type="entry name" value="FYVE/PHD zinc finger"/>
    <property type="match status" value="1"/>
</dbReference>
<organism evidence="5 6">
    <name type="scientific">Loxostege sticticalis</name>
    <name type="common">Beet webworm moth</name>
    <dbReference type="NCBI Taxonomy" id="481309"/>
    <lineage>
        <taxon>Eukaryota</taxon>
        <taxon>Metazoa</taxon>
        <taxon>Ecdysozoa</taxon>
        <taxon>Arthropoda</taxon>
        <taxon>Hexapoda</taxon>
        <taxon>Insecta</taxon>
        <taxon>Pterygota</taxon>
        <taxon>Neoptera</taxon>
        <taxon>Endopterygota</taxon>
        <taxon>Lepidoptera</taxon>
        <taxon>Glossata</taxon>
        <taxon>Ditrysia</taxon>
        <taxon>Pyraloidea</taxon>
        <taxon>Crambidae</taxon>
        <taxon>Pyraustinae</taxon>
        <taxon>Loxostege</taxon>
    </lineage>
</organism>
<accession>A0ABR3IG65</accession>
<keyword evidence="6" id="KW-1185">Reference proteome</keyword>
<keyword evidence="1" id="KW-0479">Metal-binding</keyword>
<name>A0ABR3IG65_LOXSC</name>
<reference evidence="5 6" key="1">
    <citation type="submission" date="2024-06" db="EMBL/GenBank/DDBJ databases">
        <title>A chromosome-level genome assembly of beet webworm, Loxostege sticticalis.</title>
        <authorList>
            <person name="Zhang Y."/>
        </authorList>
    </citation>
    <scope>NUCLEOTIDE SEQUENCE [LARGE SCALE GENOMIC DNA]</scope>
    <source>
        <strain evidence="5">AQ026</strain>
        <tissue evidence="5">Whole body</tissue>
    </source>
</reference>
<sequence>MNCSACKSALHASSSLQCVACKACFHYQCLNMSDGHFKMNIKELRRAWRCDSCMNITRRNRTDSTPVASPHRLQEAGRAGACSSLAHVEQQHIADMSCDESLINTSSVSCGSAGTSQAKDVDVSITMKQFSDLIDAKLDSIRIRDQNREIPVSKVPGIPEIQDKIKSELEKVTNSIRQEFSETTDFLHAEQKDLKKSISEQNSNLRAELNSIGMRLKAAEKTSRSCNVEVQCVPERRSENLVAVFKNLCKEIELPITDMDIRSCRRVAKMNPTSKRPRNILVTLPSERHRDQVISYVKRYNLKNAKSPINSGHVGVPGGENCPIFVSEHLSKDVKELHAAARRAAKDKAFKYVWVKYGRV</sequence>
<dbReference type="EMBL" id="JBEUOH010000003">
    <property type="protein sequence ID" value="KAL0895241.1"/>
    <property type="molecule type" value="Genomic_DNA"/>
</dbReference>
<evidence type="ECO:0000259" key="4">
    <source>
        <dbReference type="SMART" id="SM00249"/>
    </source>
</evidence>
<dbReference type="SMART" id="SM00249">
    <property type="entry name" value="PHD"/>
    <property type="match status" value="1"/>
</dbReference>
<evidence type="ECO:0000313" key="5">
    <source>
        <dbReference type="EMBL" id="KAL0895241.1"/>
    </source>
</evidence>
<evidence type="ECO:0000256" key="1">
    <source>
        <dbReference type="ARBA" id="ARBA00022723"/>
    </source>
</evidence>
<dbReference type="InterPro" id="IPR011011">
    <property type="entry name" value="Znf_FYVE_PHD"/>
</dbReference>
<dbReference type="InterPro" id="IPR001965">
    <property type="entry name" value="Znf_PHD"/>
</dbReference>
<proteinExistence type="predicted"/>
<evidence type="ECO:0000256" key="2">
    <source>
        <dbReference type="ARBA" id="ARBA00022771"/>
    </source>
</evidence>
<keyword evidence="3" id="KW-0862">Zinc</keyword>
<keyword evidence="2" id="KW-0863">Zinc-finger</keyword>
<evidence type="ECO:0000256" key="3">
    <source>
        <dbReference type="ARBA" id="ARBA00022833"/>
    </source>
</evidence>
<protein>
    <recommendedName>
        <fullName evidence="4">Zinc finger PHD-type domain-containing protein</fullName>
    </recommendedName>
</protein>
<dbReference type="Gene3D" id="3.30.40.10">
    <property type="entry name" value="Zinc/RING finger domain, C3HC4 (zinc finger)"/>
    <property type="match status" value="1"/>
</dbReference>
<comment type="caution">
    <text evidence="5">The sequence shown here is derived from an EMBL/GenBank/DDBJ whole genome shotgun (WGS) entry which is preliminary data.</text>
</comment>
<dbReference type="InterPro" id="IPR019786">
    <property type="entry name" value="Zinc_finger_PHD-type_CS"/>
</dbReference>
<dbReference type="PROSITE" id="PS01359">
    <property type="entry name" value="ZF_PHD_1"/>
    <property type="match status" value="1"/>
</dbReference>
<evidence type="ECO:0000313" key="6">
    <source>
        <dbReference type="Proteomes" id="UP001549920"/>
    </source>
</evidence>